<protein>
    <submittedName>
        <fullName evidence="7">ABC transporter substrate-binding protein</fullName>
    </submittedName>
</protein>
<evidence type="ECO:0000259" key="6">
    <source>
        <dbReference type="Pfam" id="PF13458"/>
    </source>
</evidence>
<dbReference type="PANTHER" id="PTHR30483">
    <property type="entry name" value="LEUCINE-SPECIFIC-BINDING PROTEIN"/>
    <property type="match status" value="1"/>
</dbReference>
<feature type="signal peptide" evidence="5">
    <location>
        <begin position="1"/>
        <end position="20"/>
    </location>
</feature>
<dbReference type="InterPro" id="IPR000709">
    <property type="entry name" value="Leu_Ile_Val-bd"/>
</dbReference>
<dbReference type="Pfam" id="PF13458">
    <property type="entry name" value="Peripla_BP_6"/>
    <property type="match status" value="1"/>
</dbReference>
<keyword evidence="3 5" id="KW-0732">Signal</keyword>
<dbReference type="Proteomes" id="UP000676967">
    <property type="component" value="Chromosome"/>
</dbReference>
<dbReference type="CDD" id="cd06328">
    <property type="entry name" value="PBP1_SBP-like"/>
    <property type="match status" value="1"/>
</dbReference>
<dbReference type="InterPro" id="IPR006311">
    <property type="entry name" value="TAT_signal"/>
</dbReference>
<feature type="domain" description="Leucine-binding protein" evidence="6">
    <location>
        <begin position="36"/>
        <end position="366"/>
    </location>
</feature>
<gene>
    <name evidence="7" type="ORF">Aiant_51920</name>
</gene>
<dbReference type="InterPro" id="IPR028081">
    <property type="entry name" value="Leu-bd"/>
</dbReference>
<dbReference type="SUPFAM" id="SSF53822">
    <property type="entry name" value="Periplasmic binding protein-like I"/>
    <property type="match status" value="1"/>
</dbReference>
<accession>A0ABN6CG34</accession>
<organism evidence="7 8">
    <name type="scientific">Actinoplanes ianthinogenes</name>
    <dbReference type="NCBI Taxonomy" id="122358"/>
    <lineage>
        <taxon>Bacteria</taxon>
        <taxon>Bacillati</taxon>
        <taxon>Actinomycetota</taxon>
        <taxon>Actinomycetes</taxon>
        <taxon>Micromonosporales</taxon>
        <taxon>Micromonosporaceae</taxon>
        <taxon>Actinoplanes</taxon>
    </lineage>
</organism>
<keyword evidence="8" id="KW-1185">Reference proteome</keyword>
<reference evidence="7 8" key="1">
    <citation type="submission" date="2020-08" db="EMBL/GenBank/DDBJ databases">
        <title>Whole genome shotgun sequence of Actinoplanes ianthinogenes NBRC 13996.</title>
        <authorList>
            <person name="Komaki H."/>
            <person name="Tamura T."/>
        </authorList>
    </citation>
    <scope>NUCLEOTIDE SEQUENCE [LARGE SCALE GENOMIC DNA]</scope>
    <source>
        <strain evidence="7 8">NBRC 13996</strain>
    </source>
</reference>
<keyword evidence="2" id="KW-0813">Transport</keyword>
<dbReference type="PROSITE" id="PS51257">
    <property type="entry name" value="PROKAR_LIPOPROTEIN"/>
    <property type="match status" value="1"/>
</dbReference>
<evidence type="ECO:0000313" key="7">
    <source>
        <dbReference type="EMBL" id="BCJ44535.1"/>
    </source>
</evidence>
<dbReference type="EMBL" id="AP023356">
    <property type="protein sequence ID" value="BCJ44535.1"/>
    <property type="molecule type" value="Genomic_DNA"/>
</dbReference>
<evidence type="ECO:0000256" key="3">
    <source>
        <dbReference type="ARBA" id="ARBA00022729"/>
    </source>
</evidence>
<dbReference type="PRINTS" id="PR00337">
    <property type="entry name" value="LEUILEVALBP"/>
</dbReference>
<feature type="chain" id="PRO_5047474356" evidence="5">
    <location>
        <begin position="21"/>
        <end position="392"/>
    </location>
</feature>
<name>A0ABN6CG34_9ACTN</name>
<dbReference type="InterPro" id="IPR051010">
    <property type="entry name" value="BCAA_transport"/>
</dbReference>
<dbReference type="PROSITE" id="PS51318">
    <property type="entry name" value="TAT"/>
    <property type="match status" value="1"/>
</dbReference>
<evidence type="ECO:0000256" key="1">
    <source>
        <dbReference type="ARBA" id="ARBA00010062"/>
    </source>
</evidence>
<evidence type="ECO:0000313" key="8">
    <source>
        <dbReference type="Proteomes" id="UP000676967"/>
    </source>
</evidence>
<sequence length="392" mass="39399">MTTSRRTLLGAALTAFVATASGCGSPQGSAGDNSSIDVGVVYSQSGPLASYGAQYAEGFKAGLAYATNGTGKIGDRTVNVTWTDDAGDPVKAVSAAKDLIGKGYKVLAGSTSSGVGLQVAPLAAENKVLFVSGPAATDGLTGANKYTFRSGRQSYQDVLTAKAFLGDGKKVTVFAPDSAFGKSNVDAVTKVLGGAGATVTSIAVPASATDFTPFASQIKAAKPDLVFVAWAGTTAGAMWQALDQQGVLAGTKVVTGLDIRASWAGFGAGGAKLNLLAHYFDGAVDNPAYQALKAAVPGGRTDLFHPDGFAAAQMIVHALEASPDDADKMVTALEGYSFDSVKGKLTVRAEDHALLQPMFQAKLTGAGDAATATATGTIDAEAAAPPAAAMKG</sequence>
<keyword evidence="4" id="KW-0029">Amino-acid transport</keyword>
<evidence type="ECO:0000256" key="2">
    <source>
        <dbReference type="ARBA" id="ARBA00022448"/>
    </source>
</evidence>
<dbReference type="PANTHER" id="PTHR30483:SF6">
    <property type="entry name" value="PERIPLASMIC BINDING PROTEIN OF ABC TRANSPORTER FOR NATURAL AMINO ACIDS"/>
    <property type="match status" value="1"/>
</dbReference>
<evidence type="ECO:0000256" key="4">
    <source>
        <dbReference type="ARBA" id="ARBA00022970"/>
    </source>
</evidence>
<dbReference type="Gene3D" id="3.40.50.2300">
    <property type="match status" value="2"/>
</dbReference>
<evidence type="ECO:0000256" key="5">
    <source>
        <dbReference type="SAM" id="SignalP"/>
    </source>
</evidence>
<comment type="similarity">
    <text evidence="1">Belongs to the leucine-binding protein family.</text>
</comment>
<proteinExistence type="inferred from homology"/>
<dbReference type="InterPro" id="IPR028082">
    <property type="entry name" value="Peripla_BP_I"/>
</dbReference>